<keyword evidence="5 11" id="KW-0819">tRNA processing</keyword>
<keyword evidence="8 11" id="KW-0560">Oxidoreductase</keyword>
<evidence type="ECO:0000313" key="15">
    <source>
        <dbReference type="EMBL" id="QAZ67963.1"/>
    </source>
</evidence>
<feature type="domain" description="DUS-like FMN-binding" evidence="14">
    <location>
        <begin position="19"/>
        <end position="315"/>
    </location>
</feature>
<evidence type="ECO:0000256" key="6">
    <source>
        <dbReference type="ARBA" id="ARBA00022857"/>
    </source>
</evidence>
<evidence type="ECO:0000256" key="8">
    <source>
        <dbReference type="ARBA" id="ARBA00023002"/>
    </source>
</evidence>
<evidence type="ECO:0000313" key="16">
    <source>
        <dbReference type="Proteomes" id="UP000293296"/>
    </source>
</evidence>
<keyword evidence="16" id="KW-1185">Reference proteome</keyword>
<keyword evidence="2" id="KW-0820">tRNA-binding</keyword>
<keyword evidence="7" id="KW-0694">RNA-binding</keyword>
<dbReference type="RefSeq" id="WP_129353017.1">
    <property type="nucleotide sequence ID" value="NZ_CP026538.1"/>
</dbReference>
<dbReference type="PANTHER" id="PTHR45846:SF1">
    <property type="entry name" value="TRNA-DIHYDROURIDINE(47) SYNTHASE [NAD(P)(+)]-LIKE"/>
    <property type="match status" value="1"/>
</dbReference>
<evidence type="ECO:0000256" key="2">
    <source>
        <dbReference type="ARBA" id="ARBA00022555"/>
    </source>
</evidence>
<dbReference type="SUPFAM" id="SSF51395">
    <property type="entry name" value="FMN-linked oxidoreductases"/>
    <property type="match status" value="1"/>
</dbReference>
<keyword evidence="6" id="KW-0521">NADP</keyword>
<dbReference type="AlphaFoldDB" id="A0A4P6HL89"/>
<organism evidence="15 16">
    <name type="scientific">Solidesulfovibrio carbinolicus</name>
    <dbReference type="NCBI Taxonomy" id="296842"/>
    <lineage>
        <taxon>Bacteria</taxon>
        <taxon>Pseudomonadati</taxon>
        <taxon>Thermodesulfobacteriota</taxon>
        <taxon>Desulfovibrionia</taxon>
        <taxon>Desulfovibrionales</taxon>
        <taxon>Desulfovibrionaceae</taxon>
        <taxon>Solidesulfovibrio</taxon>
    </lineage>
</organism>
<evidence type="ECO:0000256" key="10">
    <source>
        <dbReference type="ARBA" id="ARBA00048802"/>
    </source>
</evidence>
<reference evidence="15 16" key="1">
    <citation type="submission" date="2018-02" db="EMBL/GenBank/DDBJ databases">
        <title>Genome sequence of Desulfovibrio carbinolicus DSM 3852.</title>
        <authorList>
            <person name="Wilbanks E."/>
            <person name="Skennerton C.T."/>
            <person name="Orphan V.J."/>
        </authorList>
    </citation>
    <scope>NUCLEOTIDE SEQUENCE [LARGE SCALE GENOMIC DNA]</scope>
    <source>
        <strain evidence="15 16">DSM 3852</strain>
    </source>
</reference>
<keyword evidence="3 11" id="KW-0285">Flavoprotein</keyword>
<dbReference type="OrthoDB" id="9764501at2"/>
<dbReference type="Gene3D" id="3.20.20.70">
    <property type="entry name" value="Aldolase class I"/>
    <property type="match status" value="1"/>
</dbReference>
<feature type="binding site" evidence="13">
    <location>
        <position position="75"/>
    </location>
    <ligand>
        <name>FMN</name>
        <dbReference type="ChEBI" id="CHEBI:58210"/>
    </ligand>
</feature>
<evidence type="ECO:0000256" key="13">
    <source>
        <dbReference type="PIRSR" id="PIRSR006621-2"/>
    </source>
</evidence>
<keyword evidence="4 11" id="KW-0288">FMN</keyword>
<dbReference type="PANTHER" id="PTHR45846">
    <property type="entry name" value="TRNA-DIHYDROURIDINE(47) SYNTHASE [NAD(P)(+)]-LIKE"/>
    <property type="match status" value="1"/>
</dbReference>
<evidence type="ECO:0000256" key="1">
    <source>
        <dbReference type="ARBA" id="ARBA00002790"/>
    </source>
</evidence>
<feature type="binding site" evidence="13">
    <location>
        <position position="145"/>
    </location>
    <ligand>
        <name>FMN</name>
        <dbReference type="ChEBI" id="CHEBI:58210"/>
    </ligand>
</feature>
<name>A0A4P6HL89_9BACT</name>
<dbReference type="InterPro" id="IPR035587">
    <property type="entry name" value="DUS-like_FMN-bd"/>
</dbReference>
<dbReference type="KEGG" id="dcb:C3Y92_12315"/>
<dbReference type="PIRSF" id="PIRSF006621">
    <property type="entry name" value="Dus"/>
    <property type="match status" value="1"/>
</dbReference>
<dbReference type="GO" id="GO:0000049">
    <property type="term" value="F:tRNA binding"/>
    <property type="evidence" value="ECO:0007669"/>
    <property type="project" value="UniProtKB-KW"/>
</dbReference>
<feature type="active site" description="Proton donor" evidence="12">
    <location>
        <position position="105"/>
    </location>
</feature>
<comment type="function">
    <text evidence="1 11">Catalyzes the synthesis of 5,6-dihydrouridine (D), a modified base found in the D-loop of most tRNAs, via the reduction of the C5-C6 double bond in target uridines.</text>
</comment>
<evidence type="ECO:0000256" key="3">
    <source>
        <dbReference type="ARBA" id="ARBA00022630"/>
    </source>
</evidence>
<dbReference type="Pfam" id="PF01207">
    <property type="entry name" value="Dus"/>
    <property type="match status" value="1"/>
</dbReference>
<evidence type="ECO:0000256" key="4">
    <source>
        <dbReference type="ARBA" id="ARBA00022643"/>
    </source>
</evidence>
<sequence>MSHPFGISPPPIAPDAPWLAPLAGFSDLPFRLLCRELGAAVAVTEMVSAKGLFYDSRNTKRLLATCPADSPLVVQLFGAEPDYLERAAAALAETGYTSFDLNCGCSVRKVVKTGAGAALLGAPDRLVACARAMVRAVGPGRVGVKLRLGSKPPARVDLELAARLAEAGVAWLALHPRHASQGFAGTANRPALGEFVAASTLPVIASGDLMTAADGRAVLAETGAHGVMYARGALADPRVFARHAALFAEKGHDAPQAVPSVCDVVRRHAALCREHADDRQALLRMRTAVPRYLRDLPGCRALRDRLCRVQSWNELSDIISEAEALAAASPQAAGEAA</sequence>
<dbReference type="Proteomes" id="UP000293296">
    <property type="component" value="Chromosome"/>
</dbReference>
<dbReference type="CDD" id="cd02801">
    <property type="entry name" value="DUS_like_FMN"/>
    <property type="match status" value="1"/>
</dbReference>
<comment type="cofactor">
    <cofactor evidence="11 13">
        <name>FMN</name>
        <dbReference type="ChEBI" id="CHEBI:58210"/>
    </cofactor>
</comment>
<dbReference type="InterPro" id="IPR024036">
    <property type="entry name" value="tRNA-dHydroUridine_Synthase_C"/>
</dbReference>
<protein>
    <recommendedName>
        <fullName evidence="11">tRNA-dihydrouridine synthase</fullName>
        <ecNumber evidence="11">1.3.1.-</ecNumber>
    </recommendedName>
</protein>
<proteinExistence type="inferred from homology"/>
<dbReference type="GO" id="GO:0050660">
    <property type="term" value="F:flavin adenine dinucleotide binding"/>
    <property type="evidence" value="ECO:0007669"/>
    <property type="project" value="InterPro"/>
</dbReference>
<evidence type="ECO:0000256" key="12">
    <source>
        <dbReference type="PIRSR" id="PIRSR006621-1"/>
    </source>
</evidence>
<comment type="similarity">
    <text evidence="11">Belongs to the dus family.</text>
</comment>
<dbReference type="EC" id="1.3.1.-" evidence="11"/>
<comment type="catalytic activity">
    <reaction evidence="9">
        <text>a 5,6-dihydrouridine in tRNA + NADP(+) = a uridine in tRNA + NADPH + H(+)</text>
        <dbReference type="Rhea" id="RHEA:23624"/>
        <dbReference type="Rhea" id="RHEA-COMP:13339"/>
        <dbReference type="Rhea" id="RHEA-COMP:13887"/>
        <dbReference type="ChEBI" id="CHEBI:15378"/>
        <dbReference type="ChEBI" id="CHEBI:57783"/>
        <dbReference type="ChEBI" id="CHEBI:58349"/>
        <dbReference type="ChEBI" id="CHEBI:65315"/>
        <dbReference type="ChEBI" id="CHEBI:74443"/>
    </reaction>
</comment>
<dbReference type="Gene3D" id="1.10.1200.80">
    <property type="entry name" value="Putative flavin oxidoreducatase, domain 2"/>
    <property type="match status" value="1"/>
</dbReference>
<comment type="catalytic activity">
    <reaction evidence="10">
        <text>a 5,6-dihydrouridine in tRNA + NAD(+) = a uridine in tRNA + NADH + H(+)</text>
        <dbReference type="Rhea" id="RHEA:54452"/>
        <dbReference type="Rhea" id="RHEA-COMP:13339"/>
        <dbReference type="Rhea" id="RHEA-COMP:13887"/>
        <dbReference type="ChEBI" id="CHEBI:15378"/>
        <dbReference type="ChEBI" id="CHEBI:57540"/>
        <dbReference type="ChEBI" id="CHEBI:57945"/>
        <dbReference type="ChEBI" id="CHEBI:65315"/>
        <dbReference type="ChEBI" id="CHEBI:74443"/>
    </reaction>
</comment>
<evidence type="ECO:0000256" key="7">
    <source>
        <dbReference type="ARBA" id="ARBA00022884"/>
    </source>
</evidence>
<evidence type="ECO:0000256" key="9">
    <source>
        <dbReference type="ARBA" id="ARBA00048205"/>
    </source>
</evidence>
<dbReference type="EMBL" id="CP026538">
    <property type="protein sequence ID" value="QAZ67963.1"/>
    <property type="molecule type" value="Genomic_DNA"/>
</dbReference>
<feature type="binding site" evidence="13">
    <location>
        <position position="175"/>
    </location>
    <ligand>
        <name>FMN</name>
        <dbReference type="ChEBI" id="CHEBI:58210"/>
    </ligand>
</feature>
<evidence type="ECO:0000256" key="11">
    <source>
        <dbReference type="PIRNR" id="PIRNR006621"/>
    </source>
</evidence>
<evidence type="ECO:0000259" key="14">
    <source>
        <dbReference type="Pfam" id="PF01207"/>
    </source>
</evidence>
<dbReference type="InterPro" id="IPR013785">
    <property type="entry name" value="Aldolase_TIM"/>
</dbReference>
<keyword evidence="13" id="KW-0547">Nucleotide-binding</keyword>
<evidence type="ECO:0000256" key="5">
    <source>
        <dbReference type="ARBA" id="ARBA00022694"/>
    </source>
</evidence>
<dbReference type="InterPro" id="IPR001269">
    <property type="entry name" value="DUS_fam"/>
</dbReference>
<gene>
    <name evidence="15" type="ORF">C3Y92_12315</name>
</gene>
<feature type="binding site" evidence="13">
    <location>
        <begin position="230"/>
        <end position="231"/>
    </location>
    <ligand>
        <name>FMN</name>
        <dbReference type="ChEBI" id="CHEBI:58210"/>
    </ligand>
</feature>
<dbReference type="GO" id="GO:0017150">
    <property type="term" value="F:tRNA dihydrouridine synthase activity"/>
    <property type="evidence" value="ECO:0007669"/>
    <property type="project" value="InterPro"/>
</dbReference>
<accession>A0A4P6HL89</accession>